<comment type="caution">
    <text evidence="2">The sequence shown here is derived from an EMBL/GenBank/DDBJ whole genome shotgun (WGS) entry which is preliminary data.</text>
</comment>
<reference evidence="2 3" key="1">
    <citation type="submission" date="2017-10" db="EMBL/GenBank/DDBJ databases">
        <title>Extensive intraspecific genome diversity in a model arbuscular mycorrhizal fungus.</title>
        <authorList>
            <person name="Chen E.C.H."/>
            <person name="Morin E."/>
            <person name="Baudet D."/>
            <person name="Noel J."/>
            <person name="Ndikumana S."/>
            <person name="Charron P."/>
            <person name="St-Onge C."/>
            <person name="Giorgi J."/>
            <person name="Grigoriev I.V."/>
            <person name="Roux C."/>
            <person name="Martin F.M."/>
            <person name="Corradi N."/>
        </authorList>
    </citation>
    <scope>NUCLEOTIDE SEQUENCE [LARGE SCALE GENOMIC DNA]</scope>
    <source>
        <strain evidence="2 3">A1</strain>
    </source>
</reference>
<evidence type="ECO:0000313" key="3">
    <source>
        <dbReference type="Proteomes" id="UP000232688"/>
    </source>
</evidence>
<dbReference type="VEuPathDB" id="FungiDB:RhiirA1_497523"/>
<feature type="compositionally biased region" description="Polar residues" evidence="1">
    <location>
        <begin position="151"/>
        <end position="160"/>
    </location>
</feature>
<feature type="region of interest" description="Disordered" evidence="1">
    <location>
        <begin position="180"/>
        <end position="199"/>
    </location>
</feature>
<evidence type="ECO:0000313" key="2">
    <source>
        <dbReference type="EMBL" id="PKC57707.1"/>
    </source>
</evidence>
<dbReference type="VEuPathDB" id="FungiDB:RhiirFUN_025990"/>
<evidence type="ECO:0000256" key="1">
    <source>
        <dbReference type="SAM" id="MobiDB-lite"/>
    </source>
</evidence>
<name>A0A2N0R323_9GLOM</name>
<dbReference type="Proteomes" id="UP000232688">
    <property type="component" value="Unassembled WGS sequence"/>
</dbReference>
<organism evidence="2 3">
    <name type="scientific">Rhizophagus irregularis</name>
    <dbReference type="NCBI Taxonomy" id="588596"/>
    <lineage>
        <taxon>Eukaryota</taxon>
        <taxon>Fungi</taxon>
        <taxon>Fungi incertae sedis</taxon>
        <taxon>Mucoromycota</taxon>
        <taxon>Glomeromycotina</taxon>
        <taxon>Glomeromycetes</taxon>
        <taxon>Glomerales</taxon>
        <taxon>Glomeraceae</taxon>
        <taxon>Rhizophagus</taxon>
    </lineage>
</organism>
<feature type="region of interest" description="Disordered" evidence="1">
    <location>
        <begin position="211"/>
        <end position="237"/>
    </location>
</feature>
<feature type="compositionally biased region" description="Low complexity" evidence="1">
    <location>
        <begin position="141"/>
        <end position="150"/>
    </location>
</feature>
<gene>
    <name evidence="2" type="ORF">RhiirA1_497523</name>
</gene>
<sequence length="252" mass="29735">MNKPKKRQSRKQRSKKIETKKIELIDNEIISAMNEYKAMPNCYVMISKKINKGFSPKQIRQRWISQLDPRLCQWPLDINEKFYIIHWVEGYKIKNPSKNINWKELIFEMEKKFGKFRSESKVKNYYSSTLKQRRKRQLPSNDNVFNQNNNVPTTVLPSPQDINVPKGYLHDIDFPIIKDPSKKSKEVGKENKRAKEKEEVSLERRFLKNIVITGTAGPDQKTDNQKTDNQKTDNQKTDRTNIIIACNVDIFS</sequence>
<dbReference type="AlphaFoldDB" id="A0A2N0R323"/>
<proteinExistence type="predicted"/>
<feature type="compositionally biased region" description="Basic and acidic residues" evidence="1">
    <location>
        <begin position="220"/>
        <end position="237"/>
    </location>
</feature>
<protein>
    <recommendedName>
        <fullName evidence="4">HTH myb-type domain-containing protein</fullName>
    </recommendedName>
</protein>
<dbReference type="VEuPathDB" id="FungiDB:FUN_022049"/>
<reference evidence="2 3" key="2">
    <citation type="submission" date="2017-10" db="EMBL/GenBank/DDBJ databases">
        <title>Genome analyses suggest a sexual origin of heterokaryosis in a supposedly ancient asexual fungus.</title>
        <authorList>
            <person name="Corradi N."/>
            <person name="Sedzielewska K."/>
            <person name="Noel J."/>
            <person name="Charron P."/>
            <person name="Farinelli L."/>
            <person name="Marton T."/>
            <person name="Kruger M."/>
            <person name="Pelin A."/>
            <person name="Brachmann A."/>
            <person name="Corradi N."/>
        </authorList>
    </citation>
    <scope>NUCLEOTIDE SEQUENCE [LARGE SCALE GENOMIC DNA]</scope>
    <source>
        <strain evidence="2 3">A1</strain>
    </source>
</reference>
<accession>A0A2N0R323</accession>
<evidence type="ECO:0008006" key="4">
    <source>
        <dbReference type="Google" id="ProtNLM"/>
    </source>
</evidence>
<feature type="region of interest" description="Disordered" evidence="1">
    <location>
        <begin position="130"/>
        <end position="160"/>
    </location>
</feature>
<dbReference type="EMBL" id="LLXH01001745">
    <property type="protein sequence ID" value="PKC57707.1"/>
    <property type="molecule type" value="Genomic_DNA"/>
</dbReference>